<protein>
    <submittedName>
        <fullName evidence="1">Uncharacterized protein</fullName>
    </submittedName>
</protein>
<sequence>MKVVVKPKLKAQHNIMRNLVQKKNPTIYDDLINANSENKVYENDSKQWTLGN</sequence>
<comment type="caution">
    <text evidence="1">The sequence shown here is derived from an EMBL/GenBank/DDBJ whole genome shotgun (WGS) entry which is preliminary data.</text>
</comment>
<dbReference type="Proteomes" id="UP000596742">
    <property type="component" value="Unassembled WGS sequence"/>
</dbReference>
<reference evidence="1" key="1">
    <citation type="submission" date="2018-11" db="EMBL/GenBank/DDBJ databases">
        <authorList>
            <person name="Alioto T."/>
            <person name="Alioto T."/>
        </authorList>
    </citation>
    <scope>NUCLEOTIDE SEQUENCE</scope>
</reference>
<name>A0A8B6FB71_MYTGA</name>
<proteinExistence type="predicted"/>
<dbReference type="AlphaFoldDB" id="A0A8B6FB71"/>
<accession>A0A8B6FB71</accession>
<gene>
    <name evidence="1" type="ORF">MGAL_10B037839</name>
</gene>
<dbReference type="EMBL" id="UYJE01006616">
    <property type="protein sequence ID" value="VDI47472.1"/>
    <property type="molecule type" value="Genomic_DNA"/>
</dbReference>
<keyword evidence="2" id="KW-1185">Reference proteome</keyword>
<evidence type="ECO:0000313" key="2">
    <source>
        <dbReference type="Proteomes" id="UP000596742"/>
    </source>
</evidence>
<evidence type="ECO:0000313" key="1">
    <source>
        <dbReference type="EMBL" id="VDI47472.1"/>
    </source>
</evidence>
<organism evidence="1 2">
    <name type="scientific">Mytilus galloprovincialis</name>
    <name type="common">Mediterranean mussel</name>
    <dbReference type="NCBI Taxonomy" id="29158"/>
    <lineage>
        <taxon>Eukaryota</taxon>
        <taxon>Metazoa</taxon>
        <taxon>Spiralia</taxon>
        <taxon>Lophotrochozoa</taxon>
        <taxon>Mollusca</taxon>
        <taxon>Bivalvia</taxon>
        <taxon>Autobranchia</taxon>
        <taxon>Pteriomorphia</taxon>
        <taxon>Mytilida</taxon>
        <taxon>Mytiloidea</taxon>
        <taxon>Mytilidae</taxon>
        <taxon>Mytilinae</taxon>
        <taxon>Mytilus</taxon>
    </lineage>
</organism>